<protein>
    <submittedName>
        <fullName evidence="4">SPFH domain-containing protein</fullName>
    </submittedName>
</protein>
<keyword evidence="2" id="KW-0472">Membrane</keyword>
<dbReference type="Proteomes" id="UP001432039">
    <property type="component" value="Chromosome"/>
</dbReference>
<sequence length="602" mass="62646">MFPTRTTSTTGTLRVPPLAAPVAVRAADPAPTPAPAPAPVPVPAVMPAAAHPGWAAAPTPVPEPAYAAVAVAAPREADAPEHAVAAETSFGWAAAQAPRPTPEPPHGWEVPAARAHPYDEGDQGAADPSAAAGPDIPHPQEAEAPVGGPTLRLRTAEVHPAAEPVAVLQAGAGVGAGAGAMPGPEAGFEPEPDFEPEPEHEFEPEPAPVTPSEPGDGAPPHSGIPGPGPVEIVAQAVARGLDEGAATPDLPYSGAHRGTSVTEVPVHLPFRGTRQLPVVPAPAAAAAGAPAARVPRPTPGRRVPRGDDRLREHRGPVLPGWVGVAVGGLALAGCVAVLWRAGAVPASFVAAFGAAPRAYHGLRATHWPPLAFLGIVALVSLGGLGRSRTGHAWVLTLFGRYRGTVRRTGLTWVSPLLLRRRVDVRLRHWRSDPMPAVDSGGLALQVVVQVVWQVRDTARATLAVEDHTEYLAEQVESAMARVLSQLPADAFHEDAPTLRDAEAVGDALTRMLAAGTEAVGIEVFSAQPTRIEYAAEVAEAMRRRRVAAIDAKHRDTVLTSVVDAVDDTVHRLTSRGLVELDDYERKALVKDLTVAFYTGRSE</sequence>
<name>A0ABZ1THX0_STRVG</name>
<feature type="compositionally biased region" description="Low complexity" evidence="1">
    <location>
        <begin position="286"/>
        <end position="295"/>
    </location>
</feature>
<accession>A0ABZ1THX0</accession>
<organism evidence="4 5">
    <name type="scientific">Streptomyces virginiae</name>
    <name type="common">Streptomyces cinnamonensis</name>
    <dbReference type="NCBI Taxonomy" id="1961"/>
    <lineage>
        <taxon>Bacteria</taxon>
        <taxon>Bacillati</taxon>
        <taxon>Actinomycetota</taxon>
        <taxon>Actinomycetes</taxon>
        <taxon>Kitasatosporales</taxon>
        <taxon>Streptomycetaceae</taxon>
        <taxon>Streptomyces</taxon>
    </lineage>
</organism>
<dbReference type="Pfam" id="PF01145">
    <property type="entry name" value="Band_7"/>
    <property type="match status" value="1"/>
</dbReference>
<dbReference type="RefSeq" id="WP_328963248.1">
    <property type="nucleotide sequence ID" value="NZ_CP108090.1"/>
</dbReference>
<feature type="region of interest" description="Disordered" evidence="1">
    <location>
        <begin position="176"/>
        <end position="229"/>
    </location>
</feature>
<dbReference type="Gene3D" id="3.30.479.30">
    <property type="entry name" value="Band 7 domain"/>
    <property type="match status" value="1"/>
</dbReference>
<dbReference type="InterPro" id="IPR001107">
    <property type="entry name" value="Band_7"/>
</dbReference>
<evidence type="ECO:0000313" key="5">
    <source>
        <dbReference type="Proteomes" id="UP001432039"/>
    </source>
</evidence>
<feature type="transmembrane region" description="Helical" evidence="2">
    <location>
        <begin position="318"/>
        <end position="339"/>
    </location>
</feature>
<reference evidence="4" key="1">
    <citation type="submission" date="2022-10" db="EMBL/GenBank/DDBJ databases">
        <title>The complete genomes of actinobacterial strains from the NBC collection.</title>
        <authorList>
            <person name="Joergensen T.S."/>
            <person name="Alvarez Arevalo M."/>
            <person name="Sterndorff E.B."/>
            <person name="Faurdal D."/>
            <person name="Vuksanovic O."/>
            <person name="Mourched A.-S."/>
            <person name="Charusanti P."/>
            <person name="Shaw S."/>
            <person name="Blin K."/>
            <person name="Weber T."/>
        </authorList>
    </citation>
    <scope>NUCLEOTIDE SEQUENCE</scope>
    <source>
        <strain evidence="4">NBC_00248</strain>
    </source>
</reference>
<proteinExistence type="predicted"/>
<evidence type="ECO:0000259" key="3">
    <source>
        <dbReference type="SMART" id="SM00244"/>
    </source>
</evidence>
<evidence type="ECO:0000256" key="2">
    <source>
        <dbReference type="SAM" id="Phobius"/>
    </source>
</evidence>
<dbReference type="EMBL" id="CP108090">
    <property type="protein sequence ID" value="WUQ14498.1"/>
    <property type="molecule type" value="Genomic_DNA"/>
</dbReference>
<feature type="compositionally biased region" description="Low complexity" evidence="1">
    <location>
        <begin position="123"/>
        <end position="135"/>
    </location>
</feature>
<keyword evidence="2" id="KW-1133">Transmembrane helix</keyword>
<dbReference type="SMART" id="SM00244">
    <property type="entry name" value="PHB"/>
    <property type="match status" value="1"/>
</dbReference>
<dbReference type="InterPro" id="IPR036013">
    <property type="entry name" value="Band_7/SPFH_dom_sf"/>
</dbReference>
<evidence type="ECO:0000313" key="4">
    <source>
        <dbReference type="EMBL" id="WUQ14498.1"/>
    </source>
</evidence>
<keyword evidence="5" id="KW-1185">Reference proteome</keyword>
<dbReference type="PANTHER" id="PTHR43446:SF1">
    <property type="entry name" value="BAND 7 DOMAIN-CONTAINING PROTEIN"/>
    <property type="match status" value="1"/>
</dbReference>
<feature type="region of interest" description="Disordered" evidence="1">
    <location>
        <begin position="286"/>
        <end position="311"/>
    </location>
</feature>
<dbReference type="SUPFAM" id="SSF117892">
    <property type="entry name" value="Band 7/SPFH domain"/>
    <property type="match status" value="1"/>
</dbReference>
<feature type="domain" description="Band 7" evidence="3">
    <location>
        <begin position="382"/>
        <end position="545"/>
    </location>
</feature>
<dbReference type="PANTHER" id="PTHR43446">
    <property type="entry name" value="MEMBRANE PROTEIN-RELATED"/>
    <property type="match status" value="1"/>
</dbReference>
<evidence type="ECO:0000256" key="1">
    <source>
        <dbReference type="SAM" id="MobiDB-lite"/>
    </source>
</evidence>
<gene>
    <name evidence="4" type="ORF">OG517_25490</name>
</gene>
<feature type="region of interest" description="Disordered" evidence="1">
    <location>
        <begin position="94"/>
        <end position="147"/>
    </location>
</feature>
<keyword evidence="2" id="KW-0812">Transmembrane</keyword>